<feature type="compositionally biased region" description="Basic residues" evidence="1">
    <location>
        <begin position="26"/>
        <end position="37"/>
    </location>
</feature>
<feature type="non-terminal residue" evidence="2">
    <location>
        <position position="1"/>
    </location>
</feature>
<accession>A0A6J4PD25</accession>
<gene>
    <name evidence="2" type="ORF">AVDCRST_MAG64-2444</name>
</gene>
<feature type="compositionally biased region" description="Basic and acidic residues" evidence="1">
    <location>
        <begin position="10"/>
        <end position="24"/>
    </location>
</feature>
<proteinExistence type="predicted"/>
<feature type="non-terminal residue" evidence="2">
    <location>
        <position position="98"/>
    </location>
</feature>
<evidence type="ECO:0000313" key="2">
    <source>
        <dbReference type="EMBL" id="CAA9413041.1"/>
    </source>
</evidence>
<feature type="region of interest" description="Disordered" evidence="1">
    <location>
        <begin position="1"/>
        <end position="98"/>
    </location>
</feature>
<organism evidence="2">
    <name type="scientific">uncultured Phycisphaerae bacterium</name>
    <dbReference type="NCBI Taxonomy" id="904963"/>
    <lineage>
        <taxon>Bacteria</taxon>
        <taxon>Pseudomonadati</taxon>
        <taxon>Planctomycetota</taxon>
        <taxon>Phycisphaerae</taxon>
        <taxon>environmental samples</taxon>
    </lineage>
</organism>
<protein>
    <submittedName>
        <fullName evidence="2">Uncharacterized protein</fullName>
    </submittedName>
</protein>
<reference evidence="2" key="1">
    <citation type="submission" date="2020-02" db="EMBL/GenBank/DDBJ databases">
        <authorList>
            <person name="Meier V. D."/>
        </authorList>
    </citation>
    <scope>NUCLEOTIDE SEQUENCE</scope>
    <source>
        <strain evidence="2">AVDCRST_MAG64</strain>
    </source>
</reference>
<evidence type="ECO:0000256" key="1">
    <source>
        <dbReference type="SAM" id="MobiDB-lite"/>
    </source>
</evidence>
<name>A0A6J4PD25_9BACT</name>
<sequence>LHLGVCGRVRRGDGQRRGPRDGRALRAGRRGAGHRGRGGAGQRGPVPGAAGHGADRRFPGRVPASAAVPTADGRVPGRLPATAAARRGAGAAPAVATV</sequence>
<feature type="compositionally biased region" description="Low complexity" evidence="1">
    <location>
        <begin position="80"/>
        <end position="98"/>
    </location>
</feature>
<dbReference type="EMBL" id="CADCUQ010000541">
    <property type="protein sequence ID" value="CAA9413041.1"/>
    <property type="molecule type" value="Genomic_DNA"/>
</dbReference>
<dbReference type="AlphaFoldDB" id="A0A6J4PD25"/>